<evidence type="ECO:0000313" key="9">
    <source>
        <dbReference type="Proteomes" id="UP000664699"/>
    </source>
</evidence>
<sequence>MQDLDLIGAMAVNVVRKALDVGRGEPGVVRFVMTGLSKEEIASIVISAQQDKSIRERLDIALPRYAFEGYPGIDESNLTDEAATTLRHAECDREGRLIALLDDSQNQSLAQVEPLDAAALLNRDNAPDWVALVLGENVALDDYYRHMQAALDALIQIDRVSMRQVANYLVAAAELVKNGEKLTVALGTTLPKLRLPRADLLFDDIRLEHRQRPSEWSKRYQKHWKRECYIARRDQNQIPLSMAKLRERLQTESTRLSQEAVRDLGKYIAAPAEDREAAFAPFLLDWSEIGPFFEETQRETGRSMGVETKAYYALFPDLVSDAEKSYLTDFATNRGRSPEKDDIDVEFFNRHATELRGEARLYALWDKFIYGREVVCTDFQEGLVRCLQRLRPKDQVSKGVLVVEGLQHRPGDFLPLNHDACAFFTTRYNGFQATFNGMIEFQKVLAFKYFEFAAEIAVRAKRQADSTNKRARQLEFKVAIKGSDGEKTGWIKLVWQAELNAAGIGLRGDLTNLLQNRTKSPLVLAKAGLSRARTKGGPSGVSLENLATLAPTFSRNRGSFIPAPSACQSLAKEFRSSVATMKSRDLLDRADADKIINAFSVFEEDYRKAIEDYLNFGAGSASLEQQARSYAGLLDTIVSATRRPVVLEELLRPLVQVGVAEVESPDPSRPVVIVCPWHPLRLEAQHGRINRLKSIFQTTLSRQHIAFTDNSGNLYFEDLIEGLQEAARPELLYTWPREQKVLVTQVGEKNDYSLHEPPVSTGSRGAATNENVRAVAKQIAGLAQSYLKLQPHEKDNLSIVLFDCDAAALPQAVVDSIRADAEKEGGDAMCQVVLRHTDDLQLRNLYQQIVMRELEMDTLHASEATRDFMSRLRISILVNQHAPSSHKDGAPFDIVFCHDVISRKADQSWVDVQKVTRSAETIQTGRWSRRKPIGKGERDATMYLTCPAQTEAGWSHLDAVAALFNPDDAHNSRMRGQCRIPVRNTDVKSPLTHRVLEETHQLGNWVVNFDDLLDRRQLLNNDIKIIRYKHAADGERSLIISSKAADNFLRATLKSRLRALSLGYDDARLDHVASSFIDEANEVSGDIVLRAARRGANASELMGVVLSKYLVQHELGADRPLVWIFLDDYASWLGQDEQRMADLLCLAPYLDGDGKPVLDIVITEAKYVRAPSVGAKADDSKKQLADTLKRFELVFSNDEDPADKDIWLARLSEMLLDGLRDQANDTVDWRTELRDGNCRISVRGYSHVFTSSNDVGPAVLDAMTGVPGTAGIQEKFGYESVGAIVRAYAEGADPSGIRQISNLPAAAAKAKAPAPRSSENSPRHEPDPVPVPTEAIPSVQMISTGSRFQDLLASWNEASDGSEADQNWLDQISASCRSALLRYGMSARLEAQILTPNAALLKFKGADDLTVAKVEAKATELETTHGIQLFDVRAEPGRVVLSIKRPQRRMLTLQEVWTKWDMGGTHPNSRLLIAVKEDDGLPLFLEPSPAPHTLVAGSTGSGKSVLLQNIILGIGATNSPAESRIVLIDPKSGVDYFAFDRLPHLDGPVIDQQNEALEKLEELVFEMERRYALFKEARVSNVNAYNAAAKERVPLIWLIHDEFADWMQVDTYRTAVDAFVSRLGVKARAAGIYLIFAAQRPDSSVFPMQLRSNLGNRLILRVDSAGTSDLSLGVKGGGAERLLGKGHIAAIIGGGTEPVFAQVPYISEERLEALVDAIVEDLAKATT</sequence>
<name>A0ABS3EG11_9HYPH</name>
<keyword evidence="5" id="KW-0175">Coiled coil</keyword>
<feature type="coiled-coil region" evidence="5">
    <location>
        <begin position="1550"/>
        <end position="1577"/>
    </location>
</feature>
<organism evidence="8 9">
    <name type="scientific">Agrobacterium burrii</name>
    <dbReference type="NCBI Taxonomy" id="2815339"/>
    <lineage>
        <taxon>Bacteria</taxon>
        <taxon>Pseudomonadati</taxon>
        <taxon>Pseudomonadota</taxon>
        <taxon>Alphaproteobacteria</taxon>
        <taxon>Hyphomicrobiales</taxon>
        <taxon>Rhizobiaceae</taxon>
        <taxon>Rhizobium/Agrobacterium group</taxon>
        <taxon>Agrobacterium</taxon>
        <taxon>Agrobacterium tumefaciens complex</taxon>
    </lineage>
</organism>
<dbReference type="Pfam" id="PF01580">
    <property type="entry name" value="FtsK_SpoIIIE"/>
    <property type="match status" value="1"/>
</dbReference>
<feature type="domain" description="FtsK" evidence="7">
    <location>
        <begin position="1480"/>
        <end position="1669"/>
    </location>
</feature>
<feature type="region of interest" description="Disordered" evidence="6">
    <location>
        <begin position="1306"/>
        <end position="1329"/>
    </location>
</feature>
<comment type="caution">
    <text evidence="8">The sequence shown here is derived from an EMBL/GenBank/DDBJ whole genome shotgun (WGS) entry which is preliminary data.</text>
</comment>
<evidence type="ECO:0000256" key="1">
    <source>
        <dbReference type="ARBA" id="ARBA00022741"/>
    </source>
</evidence>
<proteinExistence type="predicted"/>
<dbReference type="InterPro" id="IPR003593">
    <property type="entry name" value="AAA+_ATPase"/>
</dbReference>
<dbReference type="CDD" id="cd01127">
    <property type="entry name" value="TrwB_TraG_TraD_VirD4"/>
    <property type="match status" value="1"/>
</dbReference>
<dbReference type="PANTHER" id="PTHR22683">
    <property type="entry name" value="SPORULATION PROTEIN RELATED"/>
    <property type="match status" value="1"/>
</dbReference>
<evidence type="ECO:0000256" key="2">
    <source>
        <dbReference type="ARBA" id="ARBA00022840"/>
    </source>
</evidence>
<gene>
    <name evidence="8" type="ORF">JZX89_09130</name>
</gene>
<evidence type="ECO:0000256" key="6">
    <source>
        <dbReference type="SAM" id="MobiDB-lite"/>
    </source>
</evidence>
<dbReference type="EMBL" id="JAFLNA010000004">
    <property type="protein sequence ID" value="MBO0130911.1"/>
    <property type="molecule type" value="Genomic_DNA"/>
</dbReference>
<reference evidence="8 9" key="1">
    <citation type="submission" date="2021-03" db="EMBL/GenBank/DDBJ databases">
        <title>Whole genome sequence of Agrobacterium sp. strain Rnr.</title>
        <authorList>
            <person name="Mafakheri H."/>
            <person name="Taghavi S.M."/>
            <person name="Nemanja K."/>
            <person name="Osdaghi E."/>
        </authorList>
    </citation>
    <scope>NUCLEOTIDE SEQUENCE [LARGE SCALE GENOMIC DNA]</scope>
    <source>
        <strain evidence="8 9">Rnr</strain>
    </source>
</reference>
<keyword evidence="2 4" id="KW-0067">ATP-binding</keyword>
<dbReference type="Gene3D" id="3.40.50.300">
    <property type="entry name" value="P-loop containing nucleotide triphosphate hydrolases"/>
    <property type="match status" value="1"/>
</dbReference>
<dbReference type="SMART" id="SM00382">
    <property type="entry name" value="AAA"/>
    <property type="match status" value="1"/>
</dbReference>
<protein>
    <submittedName>
        <fullName evidence="8">DNA translocase FtsK</fullName>
    </submittedName>
</protein>
<dbReference type="InterPro" id="IPR050206">
    <property type="entry name" value="FtsK/SpoIIIE/SftA"/>
</dbReference>
<evidence type="ECO:0000256" key="4">
    <source>
        <dbReference type="PROSITE-ProRule" id="PRU00289"/>
    </source>
</evidence>
<dbReference type="RefSeq" id="WP_207133879.1">
    <property type="nucleotide sequence ID" value="NZ_JAFLNA010000004.1"/>
</dbReference>
<dbReference type="InterPro" id="IPR002543">
    <property type="entry name" value="FtsK_dom"/>
</dbReference>
<accession>A0ABS3EG11</accession>
<evidence type="ECO:0000259" key="7">
    <source>
        <dbReference type="PROSITE" id="PS50901"/>
    </source>
</evidence>
<feature type="compositionally biased region" description="Low complexity" evidence="6">
    <location>
        <begin position="1306"/>
        <end position="1315"/>
    </location>
</feature>
<dbReference type="PANTHER" id="PTHR22683:SF41">
    <property type="entry name" value="DNA TRANSLOCASE FTSK"/>
    <property type="match status" value="1"/>
</dbReference>
<dbReference type="SUPFAM" id="SSF52540">
    <property type="entry name" value="P-loop containing nucleoside triphosphate hydrolases"/>
    <property type="match status" value="1"/>
</dbReference>
<dbReference type="Proteomes" id="UP000664699">
    <property type="component" value="Unassembled WGS sequence"/>
</dbReference>
<evidence type="ECO:0000256" key="3">
    <source>
        <dbReference type="ARBA" id="ARBA00024784"/>
    </source>
</evidence>
<keyword evidence="9" id="KW-1185">Reference proteome</keyword>
<dbReference type="InterPro" id="IPR027417">
    <property type="entry name" value="P-loop_NTPase"/>
</dbReference>
<dbReference type="PROSITE" id="PS50901">
    <property type="entry name" value="FTSK"/>
    <property type="match status" value="1"/>
</dbReference>
<evidence type="ECO:0000313" key="8">
    <source>
        <dbReference type="EMBL" id="MBO0130911.1"/>
    </source>
</evidence>
<evidence type="ECO:0000256" key="5">
    <source>
        <dbReference type="SAM" id="Coils"/>
    </source>
</evidence>
<keyword evidence="1 4" id="KW-0547">Nucleotide-binding</keyword>
<comment type="function">
    <text evidence="3">Essential cell division protein that coordinates cell division and chromosome segregation. The N-terminus is involved in assembly of the cell-division machinery. The C-terminus functions as a DNA motor that moves dsDNA in an ATP-dependent manner towards the dif recombination site, which is located within the replication terminus region. Translocation stops specifically at Xer-dif sites, where FtsK interacts with the Xer recombinase, allowing activation of chromosome unlinking by recombination. FtsK orienting polar sequences (KOPS) guide the direction of DNA translocation. FtsK can remove proteins from DNA as it translocates, but translocation stops specifically at XerCD-dif site, thereby preventing removal of XerC and XerD from dif.</text>
</comment>
<feature type="binding site" evidence="4">
    <location>
        <begin position="1497"/>
        <end position="1504"/>
    </location>
    <ligand>
        <name>ATP</name>
        <dbReference type="ChEBI" id="CHEBI:30616"/>
    </ligand>
</feature>